<feature type="region of interest" description="Disordered" evidence="1">
    <location>
        <begin position="211"/>
        <end position="235"/>
    </location>
</feature>
<sequence length="235" mass="25891">MVQIPAGWIIQYHLENGERFYIDHNQRPPRLIWPEEHSRLDNYYAQQLAVPSTASNPRYLSRSANSLQAVPPTYDYGPTSTIDTRQHHYTAQQHGQPGVSTHAPFPAHPLNTTKFTANSSATQHAAPIRPAQPTPWVGIQVSNYQNGYGGLASSSNAPSLVSSAGSSYQNAWSAYSQRTSQVEYNERSATSLPRNPSVRPSEYIGGAMAHSSERGEYDVGDGMPSTATYPARMRD</sequence>
<organism evidence="2 3">
    <name type="scientific">Ceriporiopsis subvermispora (strain B)</name>
    <name type="common">White-rot fungus</name>
    <name type="synonym">Gelatoporia subvermispora</name>
    <dbReference type="NCBI Taxonomy" id="914234"/>
    <lineage>
        <taxon>Eukaryota</taxon>
        <taxon>Fungi</taxon>
        <taxon>Dikarya</taxon>
        <taxon>Basidiomycota</taxon>
        <taxon>Agaricomycotina</taxon>
        <taxon>Agaricomycetes</taxon>
        <taxon>Polyporales</taxon>
        <taxon>Gelatoporiaceae</taxon>
        <taxon>Gelatoporia</taxon>
    </lineage>
</organism>
<evidence type="ECO:0008006" key="4">
    <source>
        <dbReference type="Google" id="ProtNLM"/>
    </source>
</evidence>
<protein>
    <recommendedName>
        <fullName evidence="4">WW domain-containing protein</fullName>
    </recommendedName>
</protein>
<dbReference type="AlphaFoldDB" id="M2R095"/>
<dbReference type="EMBL" id="KB445796">
    <property type="protein sequence ID" value="EMD37915.1"/>
    <property type="molecule type" value="Genomic_DNA"/>
</dbReference>
<evidence type="ECO:0000256" key="1">
    <source>
        <dbReference type="SAM" id="MobiDB-lite"/>
    </source>
</evidence>
<gene>
    <name evidence="2" type="ORF">CERSUDRAFT_114565</name>
</gene>
<dbReference type="HOGENOM" id="CLU_1180090_0_0_1"/>
<reference evidence="2 3" key="1">
    <citation type="journal article" date="2012" name="Proc. Natl. Acad. Sci. U.S.A.">
        <title>Comparative genomics of Ceriporiopsis subvermispora and Phanerochaete chrysosporium provide insight into selective ligninolysis.</title>
        <authorList>
            <person name="Fernandez-Fueyo E."/>
            <person name="Ruiz-Duenas F.J."/>
            <person name="Ferreira P."/>
            <person name="Floudas D."/>
            <person name="Hibbett D.S."/>
            <person name="Canessa P."/>
            <person name="Larrondo L.F."/>
            <person name="James T.Y."/>
            <person name="Seelenfreund D."/>
            <person name="Lobos S."/>
            <person name="Polanco R."/>
            <person name="Tello M."/>
            <person name="Honda Y."/>
            <person name="Watanabe T."/>
            <person name="Watanabe T."/>
            <person name="Ryu J.S."/>
            <person name="Kubicek C.P."/>
            <person name="Schmoll M."/>
            <person name="Gaskell J."/>
            <person name="Hammel K.E."/>
            <person name="St John F.J."/>
            <person name="Vanden Wymelenberg A."/>
            <person name="Sabat G."/>
            <person name="Splinter BonDurant S."/>
            <person name="Syed K."/>
            <person name="Yadav J.S."/>
            <person name="Doddapaneni H."/>
            <person name="Subramanian V."/>
            <person name="Lavin J.L."/>
            <person name="Oguiza J.A."/>
            <person name="Perez G."/>
            <person name="Pisabarro A.G."/>
            <person name="Ramirez L."/>
            <person name="Santoyo F."/>
            <person name="Master E."/>
            <person name="Coutinho P.M."/>
            <person name="Henrissat B."/>
            <person name="Lombard V."/>
            <person name="Magnuson J.K."/>
            <person name="Kuees U."/>
            <person name="Hori C."/>
            <person name="Igarashi K."/>
            <person name="Samejima M."/>
            <person name="Held B.W."/>
            <person name="Barry K.W."/>
            <person name="LaButti K.M."/>
            <person name="Lapidus A."/>
            <person name="Lindquist E.A."/>
            <person name="Lucas S.M."/>
            <person name="Riley R."/>
            <person name="Salamov A.A."/>
            <person name="Hoffmeister D."/>
            <person name="Schwenk D."/>
            <person name="Hadar Y."/>
            <person name="Yarden O."/>
            <person name="de Vries R.P."/>
            <person name="Wiebenga A."/>
            <person name="Stenlid J."/>
            <person name="Eastwood D."/>
            <person name="Grigoriev I.V."/>
            <person name="Berka R.M."/>
            <person name="Blanchette R.A."/>
            <person name="Kersten P."/>
            <person name="Martinez A.T."/>
            <person name="Vicuna R."/>
            <person name="Cullen D."/>
        </authorList>
    </citation>
    <scope>NUCLEOTIDE SEQUENCE [LARGE SCALE GENOMIC DNA]</scope>
    <source>
        <strain evidence="2 3">B</strain>
    </source>
</reference>
<proteinExistence type="predicted"/>
<name>M2R095_CERS8</name>
<evidence type="ECO:0000313" key="3">
    <source>
        <dbReference type="Proteomes" id="UP000016930"/>
    </source>
</evidence>
<accession>M2R095</accession>
<keyword evidence="3" id="KW-1185">Reference proteome</keyword>
<evidence type="ECO:0000313" key="2">
    <source>
        <dbReference type="EMBL" id="EMD37915.1"/>
    </source>
</evidence>
<dbReference type="Proteomes" id="UP000016930">
    <property type="component" value="Unassembled WGS sequence"/>
</dbReference>